<feature type="region of interest" description="Disordered" evidence="1">
    <location>
        <begin position="29"/>
        <end position="52"/>
    </location>
</feature>
<reference evidence="3 4" key="1">
    <citation type="submission" date="2020-04" db="EMBL/GenBank/DDBJ databases">
        <title>Pseudomonas crami sp. nov., a novel proteolytic bacterial species isolated from cream.</title>
        <authorList>
            <person name="Hofmann K."/>
            <person name="Woller A."/>
            <person name="Huptas C."/>
            <person name="Wenning M."/>
            <person name="Scherer S."/>
            <person name="Doll E.V."/>
        </authorList>
    </citation>
    <scope>NUCLEOTIDE SEQUENCE [LARGE SCALE GENOMIC DNA]</scope>
    <source>
        <strain evidence="3 4">WS 5096</strain>
    </source>
</reference>
<protein>
    <recommendedName>
        <fullName evidence="5">Lipoprotein</fullName>
    </recommendedName>
</protein>
<evidence type="ECO:0000256" key="2">
    <source>
        <dbReference type="SAM" id="SignalP"/>
    </source>
</evidence>
<gene>
    <name evidence="3" type="ORF">HF209_30475</name>
</gene>
<organism evidence="3 4">
    <name type="scientific">Pseudomonas cremoris</name>
    <dbReference type="NCBI Taxonomy" id="2724178"/>
    <lineage>
        <taxon>Bacteria</taxon>
        <taxon>Pseudomonadati</taxon>
        <taxon>Pseudomonadota</taxon>
        <taxon>Gammaproteobacteria</taxon>
        <taxon>Pseudomonadales</taxon>
        <taxon>Pseudomonadaceae</taxon>
        <taxon>Pseudomonas</taxon>
    </lineage>
</organism>
<feature type="signal peptide" evidence="2">
    <location>
        <begin position="1"/>
        <end position="26"/>
    </location>
</feature>
<dbReference type="RefSeq" id="WP_185710736.1">
    <property type="nucleotide sequence ID" value="NZ_JAAXCZ010000026.1"/>
</dbReference>
<dbReference type="EMBL" id="JAAXCZ010000026">
    <property type="protein sequence ID" value="MBC2385283.1"/>
    <property type="molecule type" value="Genomic_DNA"/>
</dbReference>
<dbReference type="PROSITE" id="PS51257">
    <property type="entry name" value="PROKAR_LIPOPROTEIN"/>
    <property type="match status" value="1"/>
</dbReference>
<keyword evidence="2" id="KW-0732">Signal</keyword>
<keyword evidence="4" id="KW-1185">Reference proteome</keyword>
<comment type="caution">
    <text evidence="3">The sequence shown here is derived from an EMBL/GenBank/DDBJ whole genome shotgun (WGS) entry which is preliminary data.</text>
</comment>
<evidence type="ECO:0000313" key="3">
    <source>
        <dbReference type="EMBL" id="MBC2385283.1"/>
    </source>
</evidence>
<evidence type="ECO:0008006" key="5">
    <source>
        <dbReference type="Google" id="ProtNLM"/>
    </source>
</evidence>
<dbReference type="Proteomes" id="UP000534677">
    <property type="component" value="Unassembled WGS sequence"/>
</dbReference>
<sequence>MIRKFVRLLTCTAAVALLIGGLQGCAQDDNGTHSGKATGVYSDRPVNDGAKF</sequence>
<accession>A0ABR6TH20</accession>
<name>A0ABR6TH20_9PSED</name>
<evidence type="ECO:0000313" key="4">
    <source>
        <dbReference type="Proteomes" id="UP000534677"/>
    </source>
</evidence>
<evidence type="ECO:0000256" key="1">
    <source>
        <dbReference type="SAM" id="MobiDB-lite"/>
    </source>
</evidence>
<proteinExistence type="predicted"/>
<feature type="chain" id="PRO_5046540964" description="Lipoprotein" evidence="2">
    <location>
        <begin position="27"/>
        <end position="52"/>
    </location>
</feature>